<dbReference type="RefSeq" id="WP_053825829.1">
    <property type="nucleotide sequence ID" value="NZ_AP026685.1"/>
</dbReference>
<sequence length="79" mass="8880">MQEIEPDEYGRTEHCYVKGAMLDKAFMDRAAKGEEMDLQKILEGLELIEFRPNATLLTQARNGSFVPGGFIKSLRTATT</sequence>
<reference evidence="2" key="1">
    <citation type="submission" date="2014-12" db="EMBL/GenBank/DDBJ databases">
        <authorList>
            <person name="Smet A."/>
        </authorList>
    </citation>
    <scope>NUCLEOTIDE SEQUENCE [LARGE SCALE GENOMIC DNA]</scope>
</reference>
<dbReference type="AlphaFoldDB" id="A0A0K2XPT5"/>
<name>A0A0K2XPT5_HELHE</name>
<gene>
    <name evidence="1" type="ORF">HHE01_03070</name>
</gene>
<dbReference type="EMBL" id="CDMK01000004">
    <property type="protein sequence ID" value="CRI35309.1"/>
    <property type="molecule type" value="Genomic_DNA"/>
</dbReference>
<keyword evidence="2" id="KW-1185">Reference proteome</keyword>
<proteinExistence type="predicted"/>
<evidence type="ECO:0000313" key="1">
    <source>
        <dbReference type="EMBL" id="CRI35309.1"/>
    </source>
</evidence>
<dbReference type="Proteomes" id="UP000046090">
    <property type="component" value="Unassembled WGS sequence"/>
</dbReference>
<organism evidence="1 2">
    <name type="scientific">Helicobacter heilmannii</name>
    <dbReference type="NCBI Taxonomy" id="35817"/>
    <lineage>
        <taxon>Bacteria</taxon>
        <taxon>Pseudomonadati</taxon>
        <taxon>Campylobacterota</taxon>
        <taxon>Epsilonproteobacteria</taxon>
        <taxon>Campylobacterales</taxon>
        <taxon>Helicobacteraceae</taxon>
        <taxon>Helicobacter</taxon>
    </lineage>
</organism>
<accession>A0A0K2XPT5</accession>
<protein>
    <submittedName>
        <fullName evidence="1">Uncharacterized protein</fullName>
    </submittedName>
</protein>
<evidence type="ECO:0000313" key="2">
    <source>
        <dbReference type="Proteomes" id="UP000046090"/>
    </source>
</evidence>
<dbReference type="GeneID" id="76197758"/>